<name>A0A0N4T9H7_BRUPA</name>
<keyword evidence="3" id="KW-1185">Reference proteome</keyword>
<proteinExistence type="predicted"/>
<evidence type="ECO:0000313" key="4">
    <source>
        <dbReference type="WBParaSite" id="BPAG_0000486401-mRNA-1"/>
    </source>
</evidence>
<protein>
    <submittedName>
        <fullName evidence="4">Ovule protein</fullName>
    </submittedName>
</protein>
<gene>
    <name evidence="2" type="ORF">BPAG_LOCUS4828</name>
</gene>
<evidence type="ECO:0000256" key="1">
    <source>
        <dbReference type="SAM" id="MobiDB-lite"/>
    </source>
</evidence>
<dbReference type="EMBL" id="UZAD01002766">
    <property type="protein sequence ID" value="VDN86014.1"/>
    <property type="molecule type" value="Genomic_DNA"/>
</dbReference>
<evidence type="ECO:0000313" key="3">
    <source>
        <dbReference type="Proteomes" id="UP000278627"/>
    </source>
</evidence>
<feature type="compositionally biased region" description="Polar residues" evidence="1">
    <location>
        <begin position="20"/>
        <end position="31"/>
    </location>
</feature>
<sequence length="106" mass="11583">MKLSSDSEGHHIPSLIFPRTLSSSEPETSTHLPVPNDSMKTESKSNSSPSTVFAITSSSPVPQTPAICVQICKLLQFLLKFITVMQSGSIDYYCRNSQVLSDHLKA</sequence>
<reference evidence="4" key="1">
    <citation type="submission" date="2017-02" db="UniProtKB">
        <authorList>
            <consortium name="WormBaseParasite"/>
        </authorList>
    </citation>
    <scope>IDENTIFICATION</scope>
</reference>
<accession>A0A0N4T9H7</accession>
<dbReference type="Proteomes" id="UP000278627">
    <property type="component" value="Unassembled WGS sequence"/>
</dbReference>
<feature type="compositionally biased region" description="Basic and acidic residues" evidence="1">
    <location>
        <begin position="1"/>
        <end position="11"/>
    </location>
</feature>
<evidence type="ECO:0000313" key="2">
    <source>
        <dbReference type="EMBL" id="VDN86014.1"/>
    </source>
</evidence>
<feature type="region of interest" description="Disordered" evidence="1">
    <location>
        <begin position="1"/>
        <end position="51"/>
    </location>
</feature>
<dbReference type="WBParaSite" id="BPAG_0000486401-mRNA-1">
    <property type="protein sequence ID" value="BPAG_0000486401-mRNA-1"/>
    <property type="gene ID" value="BPAG_0000486401"/>
</dbReference>
<dbReference type="AlphaFoldDB" id="A0A0N4T9H7"/>
<organism evidence="4">
    <name type="scientific">Brugia pahangi</name>
    <name type="common">Filarial nematode worm</name>
    <dbReference type="NCBI Taxonomy" id="6280"/>
    <lineage>
        <taxon>Eukaryota</taxon>
        <taxon>Metazoa</taxon>
        <taxon>Ecdysozoa</taxon>
        <taxon>Nematoda</taxon>
        <taxon>Chromadorea</taxon>
        <taxon>Rhabditida</taxon>
        <taxon>Spirurina</taxon>
        <taxon>Spiruromorpha</taxon>
        <taxon>Filarioidea</taxon>
        <taxon>Onchocercidae</taxon>
        <taxon>Brugia</taxon>
    </lineage>
</organism>
<reference evidence="2 3" key="2">
    <citation type="submission" date="2018-11" db="EMBL/GenBank/DDBJ databases">
        <authorList>
            <consortium name="Pathogen Informatics"/>
        </authorList>
    </citation>
    <scope>NUCLEOTIDE SEQUENCE [LARGE SCALE GENOMIC DNA]</scope>
</reference>